<reference evidence="1" key="1">
    <citation type="submission" date="2021-07" db="EMBL/GenBank/DDBJ databases">
        <title>Studies on halocins as antimicrobial molecules from haloarchaea.</title>
        <authorList>
            <person name="Kumar S."/>
            <person name="Khare S.K."/>
        </authorList>
    </citation>
    <scope>NUCLEOTIDE SEQUENCE</scope>
    <source>
        <strain evidence="1">NCIM 5678</strain>
    </source>
</reference>
<sequence length="178" mass="20375">MEGLLKVLSVLVPLAVGYATWLGTVTEAPYERRTRVRRAVEGKKFSSGELTIRAGRVTFSEKKTYRYKFRKLIPTFRRLDGETVVRLHSDGGEISIRADGFGPTEYLDGALKTTTRLKEGHPHFECDRNYGEDETVKLRIESWEVSPILELLEGVPAHLHETLDNYPGESEYRFKSQR</sequence>
<evidence type="ECO:0000313" key="2">
    <source>
        <dbReference type="Proteomes" id="UP001058330"/>
    </source>
</evidence>
<evidence type="ECO:0008006" key="3">
    <source>
        <dbReference type="Google" id="ProtNLM"/>
    </source>
</evidence>
<gene>
    <name evidence="1" type="ORF">KU306_01130</name>
</gene>
<dbReference type="GeneID" id="74527453"/>
<name>A0ABY5RHB5_HALLR</name>
<proteinExistence type="predicted"/>
<evidence type="ECO:0000313" key="1">
    <source>
        <dbReference type="EMBL" id="UVE50540.1"/>
    </source>
</evidence>
<organism evidence="1 2">
    <name type="scientific">Haloferax larsenii</name>
    <dbReference type="NCBI Taxonomy" id="302484"/>
    <lineage>
        <taxon>Archaea</taxon>
        <taxon>Methanobacteriati</taxon>
        <taxon>Methanobacteriota</taxon>
        <taxon>Stenosarchaea group</taxon>
        <taxon>Halobacteria</taxon>
        <taxon>Halobacteriales</taxon>
        <taxon>Haloferacaceae</taxon>
        <taxon>Haloferax</taxon>
    </lineage>
</organism>
<dbReference type="RefSeq" id="WP_258302613.1">
    <property type="nucleotide sequence ID" value="NZ_CP078063.1"/>
</dbReference>
<accession>A0ABY5RHB5</accession>
<protein>
    <recommendedName>
        <fullName evidence="3">DUF4178 domain-containing protein</fullName>
    </recommendedName>
</protein>
<dbReference type="Proteomes" id="UP001058330">
    <property type="component" value="Chromosome"/>
</dbReference>
<dbReference type="EMBL" id="CP078063">
    <property type="protein sequence ID" value="UVE50540.1"/>
    <property type="molecule type" value="Genomic_DNA"/>
</dbReference>
<keyword evidence="2" id="KW-1185">Reference proteome</keyword>